<dbReference type="GO" id="GO:0015833">
    <property type="term" value="P:peptide transport"/>
    <property type="evidence" value="ECO:0007669"/>
    <property type="project" value="UniProtKB-KW"/>
</dbReference>
<evidence type="ECO:0000256" key="3">
    <source>
        <dbReference type="ARBA" id="ARBA00022475"/>
    </source>
</evidence>
<evidence type="ECO:0000256" key="10">
    <source>
        <dbReference type="RuleBase" id="RU363032"/>
    </source>
</evidence>
<feature type="transmembrane region" description="Helical" evidence="10">
    <location>
        <begin position="40"/>
        <end position="62"/>
    </location>
</feature>
<dbReference type="EMBL" id="LR031358">
    <property type="protein sequence ID" value="VDB97914.1"/>
    <property type="molecule type" value="Genomic_DNA"/>
</dbReference>
<evidence type="ECO:0000256" key="9">
    <source>
        <dbReference type="ARBA" id="ARBA00024202"/>
    </source>
</evidence>
<dbReference type="SUPFAM" id="SSF161098">
    <property type="entry name" value="MetI-like"/>
    <property type="match status" value="1"/>
</dbReference>
<reference evidence="13 15" key="2">
    <citation type="submission" date="2018-08" db="EMBL/GenBank/DDBJ databases">
        <authorList>
            <person name="Lorentzen P. G. S. M."/>
        </authorList>
    </citation>
    <scope>NUCLEOTIDE SEQUENCE [LARGE SCALE GENOMIC DNA]</scope>
    <source>
        <strain evidence="13 15">CRBO_1381</strain>
    </source>
</reference>
<feature type="transmembrane region" description="Helical" evidence="10">
    <location>
        <begin position="298"/>
        <end position="321"/>
    </location>
</feature>
<evidence type="ECO:0000313" key="12">
    <source>
        <dbReference type="EMBL" id="OIM21350.1"/>
    </source>
</evidence>
<dbReference type="GO" id="GO:0055085">
    <property type="term" value="P:transmembrane transport"/>
    <property type="evidence" value="ECO:0007669"/>
    <property type="project" value="InterPro"/>
</dbReference>
<evidence type="ECO:0000256" key="1">
    <source>
        <dbReference type="ARBA" id="ARBA00004651"/>
    </source>
</evidence>
<keyword evidence="8 10" id="KW-0472">Membrane</keyword>
<comment type="subcellular location">
    <subcellularLocation>
        <location evidence="1 10">Cell membrane</location>
        <topology evidence="1 10">Multi-pass membrane protein</topology>
    </subcellularLocation>
</comment>
<proteinExistence type="inferred from homology"/>
<dbReference type="RefSeq" id="WP_032818762.1">
    <property type="nucleotide sequence ID" value="NZ_LR031358.1"/>
</dbReference>
<evidence type="ECO:0000256" key="8">
    <source>
        <dbReference type="ARBA" id="ARBA00023136"/>
    </source>
</evidence>
<keyword evidence="4 10" id="KW-0812">Transmembrane</keyword>
<organism evidence="12 14">
    <name type="scientific">Oenococcus oeni</name>
    <name type="common">Leuconostoc oenos</name>
    <dbReference type="NCBI Taxonomy" id="1247"/>
    <lineage>
        <taxon>Bacteria</taxon>
        <taxon>Bacillati</taxon>
        <taxon>Bacillota</taxon>
        <taxon>Bacilli</taxon>
        <taxon>Lactobacillales</taxon>
        <taxon>Lactobacillaceae</taxon>
        <taxon>Oenococcus</taxon>
    </lineage>
</organism>
<sequence length="337" mass="36956">MAEKTFQVVGIESSSDNEKIQKPSLTFWQDAWRRLKLNKVAVVSMWFLIAISIFTIVMVPFLSQQQANKFNPNEIATYKDLPPKSGLPIPGWEGKHDGDDLYSDQNVPAGKNFILGTDDTGRSVAKRVIVGIRISLTIAIVASLGDLIIGVSFGVFSAWKGGWIDLILQRFIEILSSVPFIVIVTLFTLLLGAGIWSVIISLILTGWINMARQIRAQTLSVKEQDYVLAATVLGERPLKIAMKHIIPNISSTIIVQLMMTIPQAITSEAILSALGLGVQPPTSSLGSMINDARDEIQYYPYLVLIPGTFLVLISLAFYLFGDGLRDAFDPKSGDSGD</sequence>
<evidence type="ECO:0000256" key="5">
    <source>
        <dbReference type="ARBA" id="ARBA00022856"/>
    </source>
</evidence>
<dbReference type="EMBL" id="MLOK01000036">
    <property type="protein sequence ID" value="OIM21350.1"/>
    <property type="molecule type" value="Genomic_DNA"/>
</dbReference>
<dbReference type="PROSITE" id="PS50928">
    <property type="entry name" value="ABC_TM1"/>
    <property type="match status" value="1"/>
</dbReference>
<evidence type="ECO:0000313" key="14">
    <source>
        <dbReference type="Proteomes" id="UP000181728"/>
    </source>
</evidence>
<dbReference type="Proteomes" id="UP000294726">
    <property type="component" value="Chromosome"/>
</dbReference>
<dbReference type="InterPro" id="IPR050366">
    <property type="entry name" value="BP-dependent_transpt_permease"/>
</dbReference>
<dbReference type="Pfam" id="PF12911">
    <property type="entry name" value="OppC_N"/>
    <property type="match status" value="1"/>
</dbReference>
<comment type="similarity">
    <text evidence="9">Belongs to the binding-protein-dependent transport system permease family. OppBC subfamily.</text>
</comment>
<feature type="transmembrane region" description="Helical" evidence="10">
    <location>
        <begin position="136"/>
        <end position="159"/>
    </location>
</feature>
<evidence type="ECO:0000259" key="11">
    <source>
        <dbReference type="PROSITE" id="PS50928"/>
    </source>
</evidence>
<evidence type="ECO:0000256" key="7">
    <source>
        <dbReference type="ARBA" id="ARBA00022989"/>
    </source>
</evidence>
<gene>
    <name evidence="12" type="ORF">ATX59_04020</name>
    <name evidence="13" type="ORF">OENI_0807</name>
</gene>
<evidence type="ECO:0000313" key="15">
    <source>
        <dbReference type="Proteomes" id="UP000294726"/>
    </source>
</evidence>
<keyword evidence="5" id="KW-0571">Peptide transport</keyword>
<dbReference type="InterPro" id="IPR025966">
    <property type="entry name" value="OppC_N"/>
</dbReference>
<dbReference type="InterPro" id="IPR035906">
    <property type="entry name" value="MetI-like_sf"/>
</dbReference>
<dbReference type="Pfam" id="PF00528">
    <property type="entry name" value="BPD_transp_1"/>
    <property type="match status" value="1"/>
</dbReference>
<keyword evidence="7 10" id="KW-1133">Transmembrane helix</keyword>
<dbReference type="AlphaFoldDB" id="A0A6N4A7J3"/>
<keyword evidence="6" id="KW-0653">Protein transport</keyword>
<dbReference type="Gene3D" id="1.10.3720.10">
    <property type="entry name" value="MetI-like"/>
    <property type="match status" value="1"/>
</dbReference>
<dbReference type="GO" id="GO:0015031">
    <property type="term" value="P:protein transport"/>
    <property type="evidence" value="ECO:0007669"/>
    <property type="project" value="UniProtKB-KW"/>
</dbReference>
<name>A0A6N4A7J3_OENOE</name>
<feature type="domain" description="ABC transmembrane type-1" evidence="11">
    <location>
        <begin position="132"/>
        <end position="321"/>
    </location>
</feature>
<keyword evidence="2 10" id="KW-0813">Transport</keyword>
<feature type="transmembrane region" description="Helical" evidence="10">
    <location>
        <begin position="179"/>
        <end position="208"/>
    </location>
</feature>
<evidence type="ECO:0000313" key="13">
    <source>
        <dbReference type="EMBL" id="VDB97914.1"/>
    </source>
</evidence>
<evidence type="ECO:0000256" key="2">
    <source>
        <dbReference type="ARBA" id="ARBA00022448"/>
    </source>
</evidence>
<dbReference type="Proteomes" id="UP000181728">
    <property type="component" value="Unassembled WGS sequence"/>
</dbReference>
<protein>
    <submittedName>
        <fullName evidence="13">ABC-type dipeptide/oligopeptide/nickel transport system, permease component</fullName>
    </submittedName>
    <submittedName>
        <fullName evidence="12">Peptide ABC transporter permease</fullName>
    </submittedName>
</protein>
<dbReference type="PANTHER" id="PTHR43386">
    <property type="entry name" value="OLIGOPEPTIDE TRANSPORT SYSTEM PERMEASE PROTEIN APPC"/>
    <property type="match status" value="1"/>
</dbReference>
<evidence type="ECO:0000256" key="4">
    <source>
        <dbReference type="ARBA" id="ARBA00022692"/>
    </source>
</evidence>
<evidence type="ECO:0000256" key="6">
    <source>
        <dbReference type="ARBA" id="ARBA00022927"/>
    </source>
</evidence>
<reference evidence="12 14" key="1">
    <citation type="journal article" date="2016" name="BMC Genomics">
        <title>Consensus pan-genome assembly of the specialised wine bacterium Oenococcus oeni.</title>
        <authorList>
            <person name="Sternes P.R."/>
            <person name="Borneman A.R."/>
        </authorList>
    </citation>
    <scope>NUCLEOTIDE SEQUENCE [LARGE SCALE GENOMIC DNA]</scope>
    <source>
        <strain evidence="12 14">AWRIB661</strain>
    </source>
</reference>
<accession>A0A6N4A7J3</accession>
<dbReference type="GO" id="GO:0005886">
    <property type="term" value="C:plasma membrane"/>
    <property type="evidence" value="ECO:0007669"/>
    <property type="project" value="UniProtKB-SubCell"/>
</dbReference>
<dbReference type="InterPro" id="IPR000515">
    <property type="entry name" value="MetI-like"/>
</dbReference>
<dbReference type="PANTHER" id="PTHR43386:SF24">
    <property type="entry name" value="OLIGOPEPTIDE TRANSPORT SYSTEM PERMEASE PROTEIN AMID"/>
    <property type="match status" value="1"/>
</dbReference>
<dbReference type="CDD" id="cd06261">
    <property type="entry name" value="TM_PBP2"/>
    <property type="match status" value="1"/>
</dbReference>
<keyword evidence="3" id="KW-1003">Cell membrane</keyword>